<feature type="binding site" evidence="11">
    <location>
        <position position="294"/>
    </location>
    <ligand>
        <name>Mg(2+)</name>
        <dbReference type="ChEBI" id="CHEBI:18420"/>
    </ligand>
</feature>
<reference evidence="12" key="1">
    <citation type="submission" date="2019-11" db="EMBL/GenBank/DDBJ databases">
        <authorList>
            <person name="Feng L."/>
        </authorList>
    </citation>
    <scope>NUCLEOTIDE SEQUENCE</scope>
    <source>
        <strain evidence="12">BhanseniiLFYP23</strain>
    </source>
</reference>
<proteinExistence type="inferred from homology"/>
<evidence type="ECO:0000256" key="6">
    <source>
        <dbReference type="ARBA" id="ARBA00022827"/>
    </source>
</evidence>
<evidence type="ECO:0000256" key="10">
    <source>
        <dbReference type="PIRNR" id="PIRNR006268"/>
    </source>
</evidence>
<dbReference type="InterPro" id="IPR003374">
    <property type="entry name" value="ApbE-like_sf"/>
</dbReference>
<evidence type="ECO:0000256" key="3">
    <source>
        <dbReference type="ARBA" id="ARBA00022630"/>
    </source>
</evidence>
<keyword evidence="7 10" id="KW-0460">Magnesium</keyword>
<dbReference type="AlphaFoldDB" id="A0A6N2TW87"/>
<evidence type="ECO:0000256" key="5">
    <source>
        <dbReference type="ARBA" id="ARBA00022723"/>
    </source>
</evidence>
<protein>
    <recommendedName>
        <fullName evidence="2 10">FAD:protein FMN transferase</fullName>
        <ecNumber evidence="1 10">2.7.1.180</ecNumber>
    </recommendedName>
    <alternativeName>
        <fullName evidence="8 10">Flavin transferase</fullName>
    </alternativeName>
</protein>
<comment type="cofactor">
    <cofactor evidence="11">
        <name>Mg(2+)</name>
        <dbReference type="ChEBI" id="CHEBI:18420"/>
    </cofactor>
    <cofactor evidence="11">
        <name>Mn(2+)</name>
        <dbReference type="ChEBI" id="CHEBI:29035"/>
    </cofactor>
    <text evidence="11">Magnesium. Can also use manganese.</text>
</comment>
<evidence type="ECO:0000256" key="11">
    <source>
        <dbReference type="PIRSR" id="PIRSR006268-2"/>
    </source>
</evidence>
<evidence type="ECO:0000256" key="9">
    <source>
        <dbReference type="ARBA" id="ARBA00048540"/>
    </source>
</evidence>
<dbReference type="InterPro" id="IPR024932">
    <property type="entry name" value="ApbE"/>
</dbReference>
<dbReference type="RefSeq" id="WP_156342391.1">
    <property type="nucleotide sequence ID" value="NZ_CACRSY010000012.1"/>
</dbReference>
<keyword evidence="4 10" id="KW-0808">Transferase</keyword>
<feature type="binding site" evidence="11">
    <location>
        <position position="298"/>
    </location>
    <ligand>
        <name>Mg(2+)</name>
        <dbReference type="ChEBI" id="CHEBI:18420"/>
    </ligand>
</feature>
<evidence type="ECO:0000256" key="7">
    <source>
        <dbReference type="ARBA" id="ARBA00022842"/>
    </source>
</evidence>
<evidence type="ECO:0000256" key="4">
    <source>
        <dbReference type="ARBA" id="ARBA00022679"/>
    </source>
</evidence>
<gene>
    <name evidence="12" type="primary">apbE</name>
    <name evidence="12" type="ORF">BHLFYP23_00100</name>
</gene>
<comment type="similarity">
    <text evidence="10">Belongs to the ApbE family.</text>
</comment>
<dbReference type="Pfam" id="PF02424">
    <property type="entry name" value="ApbE"/>
    <property type="match status" value="1"/>
</dbReference>
<keyword evidence="12" id="KW-0449">Lipoprotein</keyword>
<comment type="catalytic activity">
    <reaction evidence="9 10">
        <text>L-threonyl-[protein] + FAD = FMN-L-threonyl-[protein] + AMP + H(+)</text>
        <dbReference type="Rhea" id="RHEA:36847"/>
        <dbReference type="Rhea" id="RHEA-COMP:11060"/>
        <dbReference type="Rhea" id="RHEA-COMP:11061"/>
        <dbReference type="ChEBI" id="CHEBI:15378"/>
        <dbReference type="ChEBI" id="CHEBI:30013"/>
        <dbReference type="ChEBI" id="CHEBI:57692"/>
        <dbReference type="ChEBI" id="CHEBI:74257"/>
        <dbReference type="ChEBI" id="CHEBI:456215"/>
        <dbReference type="EC" id="2.7.1.180"/>
    </reaction>
</comment>
<keyword evidence="5 10" id="KW-0479">Metal-binding</keyword>
<evidence type="ECO:0000313" key="12">
    <source>
        <dbReference type="EMBL" id="VYT08823.1"/>
    </source>
</evidence>
<accession>A0A6N2TW87</accession>
<dbReference type="SUPFAM" id="SSF143631">
    <property type="entry name" value="ApbE-like"/>
    <property type="match status" value="1"/>
</dbReference>
<dbReference type="PANTHER" id="PTHR30040:SF2">
    <property type="entry name" value="FAD:PROTEIN FMN TRANSFERASE"/>
    <property type="match status" value="1"/>
</dbReference>
<evidence type="ECO:0000256" key="2">
    <source>
        <dbReference type="ARBA" id="ARBA00016337"/>
    </source>
</evidence>
<dbReference type="GO" id="GO:0016740">
    <property type="term" value="F:transferase activity"/>
    <property type="evidence" value="ECO:0007669"/>
    <property type="project" value="UniProtKB-UniRule"/>
</dbReference>
<feature type="binding site" evidence="11">
    <location>
        <position position="180"/>
    </location>
    <ligand>
        <name>Mg(2+)</name>
        <dbReference type="ChEBI" id="CHEBI:18420"/>
    </ligand>
</feature>
<dbReference type="PIRSF" id="PIRSF006268">
    <property type="entry name" value="ApbE"/>
    <property type="match status" value="1"/>
</dbReference>
<dbReference type="EC" id="2.7.1.180" evidence="1 10"/>
<name>A0A6N2TW87_BLAHA</name>
<dbReference type="EMBL" id="CACRSY010000012">
    <property type="protein sequence ID" value="VYT08823.1"/>
    <property type="molecule type" value="Genomic_DNA"/>
</dbReference>
<organism evidence="12">
    <name type="scientific">Blautia hansenii</name>
    <name type="common">Ruminococcus hansenii</name>
    <dbReference type="NCBI Taxonomy" id="1322"/>
    <lineage>
        <taxon>Bacteria</taxon>
        <taxon>Bacillati</taxon>
        <taxon>Bacillota</taxon>
        <taxon>Clostridia</taxon>
        <taxon>Lachnospirales</taxon>
        <taxon>Lachnospiraceae</taxon>
        <taxon>Blautia</taxon>
    </lineage>
</organism>
<dbReference type="GO" id="GO:0046872">
    <property type="term" value="F:metal ion binding"/>
    <property type="evidence" value="ECO:0007669"/>
    <property type="project" value="UniProtKB-UniRule"/>
</dbReference>
<dbReference type="Gene3D" id="3.10.520.10">
    <property type="entry name" value="ApbE-like domains"/>
    <property type="match status" value="1"/>
</dbReference>
<evidence type="ECO:0000256" key="1">
    <source>
        <dbReference type="ARBA" id="ARBA00011955"/>
    </source>
</evidence>
<keyword evidence="6 10" id="KW-0274">FAD</keyword>
<evidence type="ECO:0000256" key="8">
    <source>
        <dbReference type="ARBA" id="ARBA00031306"/>
    </source>
</evidence>
<dbReference type="PANTHER" id="PTHR30040">
    <property type="entry name" value="THIAMINE BIOSYNTHESIS LIPOPROTEIN APBE"/>
    <property type="match status" value="1"/>
</dbReference>
<keyword evidence="3 10" id="KW-0285">Flavoprotein</keyword>
<sequence>MKNKKSLFLFTIGLLLVTLLGFAAVYEKKQQPKEPLSATAFKLNTVVTVNIYDSKDKKLLDETMELCDHYEKLFSRTLSSSEISRLNGQTLKQENGAFVLSPETAELVSKGLYYGELSNGAFDIAIAPVSSLWDFTSEEKKVPAEEAIQAALPLVNYEDVTIEGNKLTFAKEGMGLDLGAIAKGYIADKMKEFLVSKGVKSATINLGGNVLCIGKKTDNTPFRIGIQKPFADRSETIAILDIEDKSVVSSGIYERYFEKDGTFYHHILNPDTGYPYDNHLVSVTIISDQSMDGDGLSTSCFALGLEKGMELINSLPDVHAVFITDDYQLHYSDHFQEDLKVTYME</sequence>